<reference evidence="2 3" key="1">
    <citation type="submission" date="2020-05" db="EMBL/GenBank/DDBJ databases">
        <title>Genome Sequencing of Type Strains.</title>
        <authorList>
            <person name="Lemaire J.F."/>
            <person name="Inderbitzin P."/>
            <person name="Gregorio O.A."/>
            <person name="Collins S.B."/>
            <person name="Wespe N."/>
            <person name="Knight-Connoni V."/>
        </authorList>
    </citation>
    <scope>NUCLEOTIDE SEQUENCE [LARGE SCALE GENOMIC DNA]</scope>
    <source>
        <strain evidence="2 3">ATCC 25174</strain>
    </source>
</reference>
<dbReference type="EMBL" id="JABMCI010000067">
    <property type="protein sequence ID" value="NUU18489.1"/>
    <property type="molecule type" value="Genomic_DNA"/>
</dbReference>
<name>A0A7Y6DYY3_9CELL</name>
<feature type="region of interest" description="Disordered" evidence="1">
    <location>
        <begin position="170"/>
        <end position="214"/>
    </location>
</feature>
<dbReference type="AlphaFoldDB" id="A0A7Y6DYY3"/>
<evidence type="ECO:0000313" key="2">
    <source>
        <dbReference type="EMBL" id="NUU18489.1"/>
    </source>
</evidence>
<sequence length="214" mass="23597">MTTRLGQAPTLVERIVGAHLVVLGRVRDLREVRAADGFDEPRSFALFDVDVDDVLLGRPPRRLVVRVLSAPDRTDKGEESWVVPMDPEVPMLLLLARDVGPDLPDDTYAPVEASVFPVEDGEAVIVAEDALDERTRERLGADDRGRVSLDAFRGLVDEVAKAIEQHRREVEELVPSHGEDVPYPPVLEWPGDETPLHAATPEPGPAGRPSEEDR</sequence>
<gene>
    <name evidence="2" type="ORF">HP550_14630</name>
</gene>
<protein>
    <submittedName>
        <fullName evidence="2">Uncharacterized protein</fullName>
    </submittedName>
</protein>
<proteinExistence type="predicted"/>
<comment type="caution">
    <text evidence="2">The sequence shown here is derived from an EMBL/GenBank/DDBJ whole genome shotgun (WGS) entry which is preliminary data.</text>
</comment>
<dbReference type="Proteomes" id="UP000565724">
    <property type="component" value="Unassembled WGS sequence"/>
</dbReference>
<keyword evidence="3" id="KW-1185">Reference proteome</keyword>
<accession>A0A7Y6DYY3</accession>
<evidence type="ECO:0000313" key="3">
    <source>
        <dbReference type="Proteomes" id="UP000565724"/>
    </source>
</evidence>
<evidence type="ECO:0000256" key="1">
    <source>
        <dbReference type="SAM" id="MobiDB-lite"/>
    </source>
</evidence>
<organism evidence="2 3">
    <name type="scientific">Cellulomonas humilata</name>
    <dbReference type="NCBI Taxonomy" id="144055"/>
    <lineage>
        <taxon>Bacteria</taxon>
        <taxon>Bacillati</taxon>
        <taxon>Actinomycetota</taxon>
        <taxon>Actinomycetes</taxon>
        <taxon>Micrococcales</taxon>
        <taxon>Cellulomonadaceae</taxon>
        <taxon>Cellulomonas</taxon>
    </lineage>
</organism>
<dbReference type="RefSeq" id="WP_175348411.1">
    <property type="nucleotide sequence ID" value="NZ_JABMCI010000067.1"/>
</dbReference>